<comment type="caution">
    <text evidence="1">The sequence shown here is derived from an EMBL/GenBank/DDBJ whole genome shotgun (WGS) entry which is preliminary data.</text>
</comment>
<proteinExistence type="predicted"/>
<dbReference type="AlphaFoldDB" id="E6K8X9"/>
<evidence type="ECO:0000313" key="2">
    <source>
        <dbReference type="Proteomes" id="UP000003112"/>
    </source>
</evidence>
<gene>
    <name evidence="1" type="ORF">HMPREF6485_2043</name>
</gene>
<protein>
    <submittedName>
        <fullName evidence="1">Uncharacterized protein</fullName>
    </submittedName>
</protein>
<reference evidence="1 2" key="1">
    <citation type="submission" date="2010-10" db="EMBL/GenBank/DDBJ databases">
        <authorList>
            <person name="Muzny D."/>
            <person name="Qin X."/>
            <person name="Deng J."/>
            <person name="Jiang H."/>
            <person name="Liu Y."/>
            <person name="Qu J."/>
            <person name="Song X.-Z."/>
            <person name="Zhang L."/>
            <person name="Thornton R."/>
            <person name="Coyle M."/>
            <person name="Francisco L."/>
            <person name="Jackson L."/>
            <person name="Javaid M."/>
            <person name="Korchina V."/>
            <person name="Kovar C."/>
            <person name="Mata R."/>
            <person name="Mathew T."/>
            <person name="Ngo R."/>
            <person name="Nguyen L."/>
            <person name="Nguyen N."/>
            <person name="Okwuonu G."/>
            <person name="Ongeri F."/>
            <person name="Pham C."/>
            <person name="Simmons D."/>
            <person name="Wilczek-Boney K."/>
            <person name="Hale W."/>
            <person name="Jakkamsetti A."/>
            <person name="Pham P."/>
            <person name="Ruth R."/>
            <person name="San Lucas F."/>
            <person name="Warren J."/>
            <person name="Zhang J."/>
            <person name="Zhao Z."/>
            <person name="Zhou C."/>
            <person name="Zhu D."/>
            <person name="Lee S."/>
            <person name="Bess C."/>
            <person name="Blankenburg K."/>
            <person name="Forbes L."/>
            <person name="Fu Q."/>
            <person name="Gubbala S."/>
            <person name="Hirani K."/>
            <person name="Jayaseelan J.C."/>
            <person name="Lara F."/>
            <person name="Munidasa M."/>
            <person name="Palculict T."/>
            <person name="Patil S."/>
            <person name="Pu L.-L."/>
            <person name="Saada N."/>
            <person name="Tang L."/>
            <person name="Weissenberger G."/>
            <person name="Zhu Y."/>
            <person name="Hemphill L."/>
            <person name="Shang Y."/>
            <person name="Youmans B."/>
            <person name="Ayvaz T."/>
            <person name="Ross M."/>
            <person name="Santibanez J."/>
            <person name="Aqrawi P."/>
            <person name="Gross S."/>
            <person name="Joshi V."/>
            <person name="Fowler G."/>
            <person name="Nazareth L."/>
            <person name="Reid J."/>
            <person name="Worley K."/>
            <person name="Petrosino J."/>
            <person name="Highlander S."/>
            <person name="Gibbs R."/>
        </authorList>
    </citation>
    <scope>NUCLEOTIDE SEQUENCE [LARGE SCALE GENOMIC DNA]</scope>
    <source>
        <strain evidence="1 2">ATCC 33574</strain>
    </source>
</reference>
<name>E6K8X9_9BACT</name>
<evidence type="ECO:0000313" key="1">
    <source>
        <dbReference type="EMBL" id="EFU29933.1"/>
    </source>
</evidence>
<sequence length="88" mass="10202">MHIKKRKKNIGMTNQLTSCTIEARKNPILPGEYHKAHFWKIFSPLICILAFHVVSLHRQRKHAGVSFFCFRHCQQVEKGQNGLFIGAE</sequence>
<organism evidence="1 2">
    <name type="scientific">Segatella buccae ATCC 33574</name>
    <dbReference type="NCBI Taxonomy" id="873513"/>
    <lineage>
        <taxon>Bacteria</taxon>
        <taxon>Pseudomonadati</taxon>
        <taxon>Bacteroidota</taxon>
        <taxon>Bacteroidia</taxon>
        <taxon>Bacteroidales</taxon>
        <taxon>Prevotellaceae</taxon>
        <taxon>Segatella</taxon>
    </lineage>
</organism>
<accession>E6K8X9</accession>
<dbReference type="Proteomes" id="UP000003112">
    <property type="component" value="Unassembled WGS sequence"/>
</dbReference>
<dbReference type="HOGENOM" id="CLU_2466422_0_0_10"/>
<dbReference type="EMBL" id="AEPD01000032">
    <property type="protein sequence ID" value="EFU29933.1"/>
    <property type="molecule type" value="Genomic_DNA"/>
</dbReference>
<keyword evidence="2" id="KW-1185">Reference proteome</keyword>